<dbReference type="EMBL" id="VCDP01000068">
    <property type="protein sequence ID" value="MDX8000645.1"/>
    <property type="molecule type" value="Genomic_DNA"/>
</dbReference>
<proteinExistence type="predicted"/>
<evidence type="ECO:0000313" key="1">
    <source>
        <dbReference type="EMBL" id="MDX8000645.1"/>
    </source>
</evidence>
<protein>
    <submittedName>
        <fullName evidence="1">Uncharacterized protein</fullName>
    </submittedName>
</protein>
<gene>
    <name evidence="1" type="ORF">FE394_15935</name>
</gene>
<name>A0ABU4SPQ5_9GAMM</name>
<organism evidence="1 2">
    <name type="scientific">Xenorhabdus littoralis</name>
    <dbReference type="NCBI Taxonomy" id="2582835"/>
    <lineage>
        <taxon>Bacteria</taxon>
        <taxon>Pseudomonadati</taxon>
        <taxon>Pseudomonadota</taxon>
        <taxon>Gammaproteobacteria</taxon>
        <taxon>Enterobacterales</taxon>
        <taxon>Morganellaceae</taxon>
        <taxon>Xenorhabdus</taxon>
    </lineage>
</organism>
<dbReference type="Proteomes" id="UP001271640">
    <property type="component" value="Unassembled WGS sequence"/>
</dbReference>
<dbReference type="RefSeq" id="WP_319927358.1">
    <property type="nucleotide sequence ID" value="NZ_VCDP01000068.1"/>
</dbReference>
<keyword evidence="2" id="KW-1185">Reference proteome</keyword>
<sequence>MSKAFIRKLCKASIDWAVQEAKNGNSPVKKIIFIAQDHPVGNSEGIYNINENHFHHRWRRSNYVDIGSNKDHFLITYSEFKYATELMKRDPNSHIELVRGDVFTQSVKIFDNL</sequence>
<evidence type="ECO:0000313" key="2">
    <source>
        <dbReference type="Proteomes" id="UP001271640"/>
    </source>
</evidence>
<comment type="caution">
    <text evidence="1">The sequence shown here is derived from an EMBL/GenBank/DDBJ whole genome shotgun (WGS) entry which is preliminary data.</text>
</comment>
<accession>A0ABU4SPQ5</accession>
<reference evidence="2" key="1">
    <citation type="journal article" date="2024" name="Toxins">
        <title>Genome Sequence Analysis of Native Xenorhabdus Strains Isolated from Entomopathogenic Nematodes in Argentina.</title>
        <authorList>
            <person name="Palma L."/>
            <person name="Frizzo L."/>
            <person name="Kaiser S."/>
            <person name="Berry C."/>
            <person name="Caballero P."/>
            <person name="Bode H.B."/>
            <person name="Del Valle E.E."/>
        </authorList>
    </citation>
    <scope>NUCLEOTIDE SEQUENCE [LARGE SCALE GENOMIC DNA]</scope>
    <source>
        <strain evidence="2">Reich</strain>
    </source>
</reference>